<keyword evidence="8" id="KW-1185">Reference proteome</keyword>
<keyword evidence="5" id="KW-0326">Glycosidase</keyword>
<evidence type="ECO:0000256" key="4">
    <source>
        <dbReference type="ARBA" id="ARBA00022801"/>
    </source>
</evidence>
<dbReference type="KEGG" id="ppsc:EHS13_29260"/>
<keyword evidence="4" id="KW-0378">Hydrolase</keyword>
<proteinExistence type="inferred from homology"/>
<gene>
    <name evidence="7" type="ORF">EHS13_29260</name>
</gene>
<dbReference type="OrthoDB" id="5526311at2"/>
<reference evidence="8" key="1">
    <citation type="submission" date="2018-11" db="EMBL/GenBank/DDBJ databases">
        <title>Complete genome sequence of Paenibacillus sp. ML311-T8.</title>
        <authorList>
            <person name="Nam Y.-D."/>
            <person name="Kang J."/>
            <person name="Chung W.-H."/>
            <person name="Park Y.S."/>
        </authorList>
    </citation>
    <scope>NUCLEOTIDE SEQUENCE [LARGE SCALE GENOMIC DNA]</scope>
    <source>
        <strain evidence="8">ML311-T8</strain>
    </source>
</reference>
<feature type="domain" description="F5/8 type C" evidence="6">
    <location>
        <begin position="573"/>
        <end position="731"/>
    </location>
</feature>
<dbReference type="EC" id="3.2.1.51" evidence="2"/>
<dbReference type="Pfam" id="PF00754">
    <property type="entry name" value="F5_F8_type_C"/>
    <property type="match status" value="1"/>
</dbReference>
<dbReference type="SUPFAM" id="SSF49785">
    <property type="entry name" value="Galactose-binding domain-like"/>
    <property type="match status" value="1"/>
</dbReference>
<sequence length="735" mass="79119">MLKAFCSKTIGLTALVACLLLISLNIHVKESQADPANNWYTQSHYGLFSHFTYGSSSFNQTIYPNGTIPLNLNELGNNFNATQFAADVNSFGVDYVTLTGWHYAMNALYPSAKMNLWRGAGHASSHDVIQDLINALQPYGIELALYIHVTDGHDFTVADQTATGWNDSSNGYLVWNNFINDVVTEMGNRYGTGIAGYWIDMVFDGPFQTKIDKPRLRTSLLAGNSNRIIVGNGSTGDAANSQGGGTTDYTAREYYGQPADINTWTATYNQTATVMTTDGQWWASTPTGTNQMKNTAENMFRFTVLEAGVNQNGGGMLWNAGNYAGFGVLWPDGVKTGLQTLGGYINAVGASLKNVFPSTSYARSSGTTLNSLPNGIVATKATNNLIEYIHVLNPPVGKVLTLPAPSDGKTFSTPTILKNGHAVAITQNATNVTLTLGAADNWDSLDTVIRMVASGGSTGGVIKKNDTDASIAYSGTWGYSGSRNVGDYSNDVHYTTTNGNYFEYTFNSTGIDYITSKDVNYGNIDIYIDGVYKQTVSALNAGGYIPQQVLYSNRSLSPGSHTIKGIKTSGVYMQLDVLDVVTPNLALNKTVTASSAVSNSDWALAKATDGLTFSSPGSMGWSSLNSLTTNHTEWVTVDLTTSQALSKVLLYPRNDGANTGYGFPINFTIQLSTDNINWTTVATQTGYALPAGVGQSFTFSSQNARYVKINGTSLRANPNDINQYRMQFAEIVVNP</sequence>
<comment type="similarity">
    <text evidence="1">Belongs to the glycosyl hydrolase 29 family.</text>
</comment>
<dbReference type="SUPFAM" id="SSF51445">
    <property type="entry name" value="(Trans)glycosidases"/>
    <property type="match status" value="1"/>
</dbReference>
<evidence type="ECO:0000313" key="8">
    <source>
        <dbReference type="Proteomes" id="UP000426246"/>
    </source>
</evidence>
<evidence type="ECO:0000256" key="1">
    <source>
        <dbReference type="ARBA" id="ARBA00007951"/>
    </source>
</evidence>
<evidence type="ECO:0000313" key="7">
    <source>
        <dbReference type="EMBL" id="QGQ98682.1"/>
    </source>
</evidence>
<dbReference type="PROSITE" id="PS50022">
    <property type="entry name" value="FA58C_3"/>
    <property type="match status" value="1"/>
</dbReference>
<dbReference type="InterPro" id="IPR008979">
    <property type="entry name" value="Galactose-bd-like_sf"/>
</dbReference>
<dbReference type="GO" id="GO:0005975">
    <property type="term" value="P:carbohydrate metabolic process"/>
    <property type="evidence" value="ECO:0007669"/>
    <property type="project" value="InterPro"/>
</dbReference>
<dbReference type="Gene3D" id="3.20.20.80">
    <property type="entry name" value="Glycosidases"/>
    <property type="match status" value="1"/>
</dbReference>
<dbReference type="InterPro" id="IPR057739">
    <property type="entry name" value="Glyco_hydro_29_N"/>
</dbReference>
<evidence type="ECO:0000259" key="6">
    <source>
        <dbReference type="PROSITE" id="PS50022"/>
    </source>
</evidence>
<dbReference type="SMART" id="SM00812">
    <property type="entry name" value="Alpha_L_fucos"/>
    <property type="match status" value="1"/>
</dbReference>
<dbReference type="GO" id="GO:0004560">
    <property type="term" value="F:alpha-L-fucosidase activity"/>
    <property type="evidence" value="ECO:0007669"/>
    <property type="project" value="InterPro"/>
</dbReference>
<protein>
    <recommendedName>
        <fullName evidence="2">alpha-L-fucosidase</fullName>
        <ecNumber evidence="2">3.2.1.51</ecNumber>
    </recommendedName>
</protein>
<evidence type="ECO:0000256" key="2">
    <source>
        <dbReference type="ARBA" id="ARBA00012662"/>
    </source>
</evidence>
<dbReference type="AlphaFoldDB" id="A0A6B8RSH5"/>
<dbReference type="InterPro" id="IPR017853">
    <property type="entry name" value="GH"/>
</dbReference>
<dbReference type="InterPro" id="IPR000421">
    <property type="entry name" value="FA58C"/>
</dbReference>
<organism evidence="7 8">
    <name type="scientific">Paenibacillus psychroresistens</name>
    <dbReference type="NCBI Taxonomy" id="1778678"/>
    <lineage>
        <taxon>Bacteria</taxon>
        <taxon>Bacillati</taxon>
        <taxon>Bacillota</taxon>
        <taxon>Bacilli</taxon>
        <taxon>Bacillales</taxon>
        <taxon>Paenibacillaceae</taxon>
        <taxon>Paenibacillus</taxon>
    </lineage>
</organism>
<evidence type="ECO:0000256" key="3">
    <source>
        <dbReference type="ARBA" id="ARBA00022729"/>
    </source>
</evidence>
<accession>A0A6B8RSH5</accession>
<dbReference type="Pfam" id="PF01120">
    <property type="entry name" value="Alpha_L_fucos"/>
    <property type="match status" value="1"/>
</dbReference>
<dbReference type="RefSeq" id="WP_155703791.1">
    <property type="nucleotide sequence ID" value="NZ_CP034235.1"/>
</dbReference>
<dbReference type="Gene3D" id="2.60.120.260">
    <property type="entry name" value="Galactose-binding domain-like"/>
    <property type="match status" value="2"/>
</dbReference>
<evidence type="ECO:0000256" key="5">
    <source>
        <dbReference type="ARBA" id="ARBA00023295"/>
    </source>
</evidence>
<dbReference type="InterPro" id="IPR000933">
    <property type="entry name" value="Glyco_hydro_29"/>
</dbReference>
<dbReference type="EMBL" id="CP034235">
    <property type="protein sequence ID" value="QGQ98682.1"/>
    <property type="molecule type" value="Genomic_DNA"/>
</dbReference>
<name>A0A6B8RSH5_9BACL</name>
<keyword evidence="3" id="KW-0732">Signal</keyword>
<dbReference type="Proteomes" id="UP000426246">
    <property type="component" value="Chromosome"/>
</dbReference>